<dbReference type="Proteomes" id="UP000747542">
    <property type="component" value="Unassembled WGS sequence"/>
</dbReference>
<accession>A0A8J5MJG6</accession>
<name>A0A8J5MJG6_HOMAM</name>
<keyword evidence="2" id="KW-1185">Reference proteome</keyword>
<comment type="caution">
    <text evidence="1">The sequence shown here is derived from an EMBL/GenBank/DDBJ whole genome shotgun (WGS) entry which is preliminary data.</text>
</comment>
<sequence length="80" mass="9137">MDFKPTHCDVAIPGSRLGVGMLYQKIIDIAQVDEFCFCFINKNQHEGLKRIVGQHQKEVGEWMARTILLVEEVIAEFETA</sequence>
<protein>
    <submittedName>
        <fullName evidence="1">Uncharacterized protein</fullName>
    </submittedName>
</protein>
<gene>
    <name evidence="1" type="ORF">Hamer_G009377</name>
</gene>
<evidence type="ECO:0000313" key="1">
    <source>
        <dbReference type="EMBL" id="KAG7153709.1"/>
    </source>
</evidence>
<organism evidence="1 2">
    <name type="scientific">Homarus americanus</name>
    <name type="common">American lobster</name>
    <dbReference type="NCBI Taxonomy" id="6706"/>
    <lineage>
        <taxon>Eukaryota</taxon>
        <taxon>Metazoa</taxon>
        <taxon>Ecdysozoa</taxon>
        <taxon>Arthropoda</taxon>
        <taxon>Crustacea</taxon>
        <taxon>Multicrustacea</taxon>
        <taxon>Malacostraca</taxon>
        <taxon>Eumalacostraca</taxon>
        <taxon>Eucarida</taxon>
        <taxon>Decapoda</taxon>
        <taxon>Pleocyemata</taxon>
        <taxon>Astacidea</taxon>
        <taxon>Nephropoidea</taxon>
        <taxon>Nephropidae</taxon>
        <taxon>Homarus</taxon>
    </lineage>
</organism>
<reference evidence="1" key="1">
    <citation type="journal article" date="2021" name="Sci. Adv.">
        <title>The American lobster genome reveals insights on longevity, neural, and immune adaptations.</title>
        <authorList>
            <person name="Polinski J.M."/>
            <person name="Zimin A.V."/>
            <person name="Clark K.F."/>
            <person name="Kohn A.B."/>
            <person name="Sadowski N."/>
            <person name="Timp W."/>
            <person name="Ptitsyn A."/>
            <person name="Khanna P."/>
            <person name="Romanova D.Y."/>
            <person name="Williams P."/>
            <person name="Greenwood S.J."/>
            <person name="Moroz L.L."/>
            <person name="Walt D.R."/>
            <person name="Bodnar A.G."/>
        </authorList>
    </citation>
    <scope>NUCLEOTIDE SEQUENCE</scope>
    <source>
        <strain evidence="1">GMGI-L3</strain>
    </source>
</reference>
<dbReference type="EMBL" id="JAHLQT010046319">
    <property type="protein sequence ID" value="KAG7153709.1"/>
    <property type="molecule type" value="Genomic_DNA"/>
</dbReference>
<evidence type="ECO:0000313" key="2">
    <source>
        <dbReference type="Proteomes" id="UP000747542"/>
    </source>
</evidence>
<proteinExistence type="predicted"/>
<dbReference type="AlphaFoldDB" id="A0A8J5MJG6"/>